<reference evidence="8 9" key="1">
    <citation type="submission" date="2018-11" db="EMBL/GenBank/DDBJ databases">
        <title>Genome sequence of Apiotrichum porosum DSM 27194.</title>
        <authorList>
            <person name="Aliyu H."/>
            <person name="Gorte O."/>
            <person name="Ochsenreither K."/>
        </authorList>
    </citation>
    <scope>NUCLEOTIDE SEQUENCE [LARGE SCALE GENOMIC DNA]</scope>
    <source>
        <strain evidence="8 9">DSM 27194</strain>
    </source>
</reference>
<evidence type="ECO:0000256" key="3">
    <source>
        <dbReference type="ARBA" id="ARBA00022692"/>
    </source>
</evidence>
<name>A0A427XGG6_9TREE</name>
<dbReference type="GeneID" id="39586979"/>
<gene>
    <name evidence="8" type="ORF">EHS24_002436</name>
</gene>
<dbReference type="CDD" id="cd13132">
    <property type="entry name" value="MATE_eukaryotic"/>
    <property type="match status" value="1"/>
</dbReference>
<feature type="transmembrane region" description="Helical" evidence="7">
    <location>
        <begin position="333"/>
        <end position="357"/>
    </location>
</feature>
<dbReference type="OrthoDB" id="2126698at2759"/>
<proteinExistence type="inferred from homology"/>
<dbReference type="RefSeq" id="XP_028473132.1">
    <property type="nucleotide sequence ID" value="XM_028618176.1"/>
</dbReference>
<evidence type="ECO:0000256" key="1">
    <source>
        <dbReference type="ARBA" id="ARBA00004141"/>
    </source>
</evidence>
<feature type="transmembrane region" description="Helical" evidence="7">
    <location>
        <begin position="409"/>
        <end position="429"/>
    </location>
</feature>
<accession>A0A427XGG6</accession>
<keyword evidence="5 7" id="KW-0472">Membrane</keyword>
<evidence type="ECO:0000256" key="2">
    <source>
        <dbReference type="ARBA" id="ARBA00010199"/>
    </source>
</evidence>
<feature type="transmembrane region" description="Helical" evidence="7">
    <location>
        <begin position="219"/>
        <end position="237"/>
    </location>
</feature>
<comment type="caution">
    <text evidence="8">The sequence shown here is derived from an EMBL/GenBank/DDBJ whole genome shotgun (WGS) entry which is preliminary data.</text>
</comment>
<evidence type="ECO:0000256" key="7">
    <source>
        <dbReference type="SAM" id="Phobius"/>
    </source>
</evidence>
<keyword evidence="9" id="KW-1185">Reference proteome</keyword>
<dbReference type="AlphaFoldDB" id="A0A427XGG6"/>
<evidence type="ECO:0008006" key="10">
    <source>
        <dbReference type="Google" id="ProtNLM"/>
    </source>
</evidence>
<dbReference type="GO" id="GO:0016020">
    <property type="term" value="C:membrane"/>
    <property type="evidence" value="ECO:0007669"/>
    <property type="project" value="UniProtKB-SubCell"/>
</dbReference>
<protein>
    <recommendedName>
        <fullName evidence="10">MATE efflux family protein</fullName>
    </recommendedName>
</protein>
<sequence length="520" mass="55685">MPSSTMDRRVSGPSAPGGLLGLPARPAPTESSPLLGPPTAPPPPRKHHHGLIGLDRPATTWNELRVLVHSSIPLSAGLMLENALNTINILIVGRLGSAELAVAGNSSLLIMVTGYPLPLALAAAFTTLSAPLYAQPEARYHIGHILQRTLLLSLISAAFIMVFWWNISPILLALKQPKELVHGMKYYLRAATLVLPALGLVESMKAYLQVQGIMSPPPLILLALLPFHTGLAIYLVHYTSLGAPGAAIATATTLWVTGILLVLYAMRTRAAQCWDGFTQRAWADWDAVLWLAVPGALMFGSELWAFEVIALLAGRLGHNAVAAQAVISTLDNLVAMVPYAISIGIANRVGNLLGFGLRAIKRARRAVRAGFVLEILVAGSTGLVVLIWREKIALIFTDDREVAKEAAQAAIFVASYQLFDGLQNVGAACLRAFGRQNVGSVIHFIGYYVVGLPIGAYLGLGPPHWGLAGLWAGAALALACTSAAELLIAFNIHWENEVERVQARETDESSDEGEEDEFEE</sequence>
<feature type="transmembrane region" description="Helical" evidence="7">
    <location>
        <begin position="115"/>
        <end position="133"/>
    </location>
</feature>
<evidence type="ECO:0000313" key="8">
    <source>
        <dbReference type="EMBL" id="RSH77985.1"/>
    </source>
</evidence>
<dbReference type="GO" id="GO:1990961">
    <property type="term" value="P:xenobiotic detoxification by transmembrane export across the plasma membrane"/>
    <property type="evidence" value="ECO:0007669"/>
    <property type="project" value="InterPro"/>
</dbReference>
<feature type="transmembrane region" description="Helical" evidence="7">
    <location>
        <begin position="287"/>
        <end position="313"/>
    </location>
</feature>
<dbReference type="InterPro" id="IPR045069">
    <property type="entry name" value="MATE_euk"/>
</dbReference>
<feature type="transmembrane region" description="Helical" evidence="7">
    <location>
        <begin position="441"/>
        <end position="460"/>
    </location>
</feature>
<comment type="similarity">
    <text evidence="2">Belongs to the multi antimicrobial extrusion (MATE) (TC 2.A.66.1) family.</text>
</comment>
<feature type="transmembrane region" description="Helical" evidence="7">
    <location>
        <begin position="243"/>
        <end position="266"/>
    </location>
</feature>
<dbReference type="EMBL" id="RSCE01000013">
    <property type="protein sequence ID" value="RSH77985.1"/>
    <property type="molecule type" value="Genomic_DNA"/>
</dbReference>
<feature type="region of interest" description="Disordered" evidence="6">
    <location>
        <begin position="1"/>
        <end position="53"/>
    </location>
</feature>
<evidence type="ECO:0000256" key="4">
    <source>
        <dbReference type="ARBA" id="ARBA00022989"/>
    </source>
</evidence>
<comment type="subcellular location">
    <subcellularLocation>
        <location evidence="1">Membrane</location>
        <topology evidence="1">Multi-pass membrane protein</topology>
    </subcellularLocation>
</comment>
<feature type="transmembrane region" description="Helical" evidence="7">
    <location>
        <begin position="145"/>
        <end position="167"/>
    </location>
</feature>
<dbReference type="Proteomes" id="UP000279236">
    <property type="component" value="Unassembled WGS sequence"/>
</dbReference>
<feature type="transmembrane region" description="Helical" evidence="7">
    <location>
        <begin position="466"/>
        <end position="490"/>
    </location>
</feature>
<evidence type="ECO:0000256" key="6">
    <source>
        <dbReference type="SAM" id="MobiDB-lite"/>
    </source>
</evidence>
<dbReference type="PANTHER" id="PTHR11206">
    <property type="entry name" value="MULTIDRUG RESISTANCE PROTEIN"/>
    <property type="match status" value="1"/>
</dbReference>
<dbReference type="GO" id="GO:0042910">
    <property type="term" value="F:xenobiotic transmembrane transporter activity"/>
    <property type="evidence" value="ECO:0007669"/>
    <property type="project" value="InterPro"/>
</dbReference>
<feature type="compositionally biased region" description="Acidic residues" evidence="6">
    <location>
        <begin position="508"/>
        <end position="520"/>
    </location>
</feature>
<feature type="transmembrane region" description="Helical" evidence="7">
    <location>
        <begin position="369"/>
        <end position="389"/>
    </location>
</feature>
<evidence type="ECO:0000256" key="5">
    <source>
        <dbReference type="ARBA" id="ARBA00023136"/>
    </source>
</evidence>
<feature type="compositionally biased region" description="Low complexity" evidence="6">
    <location>
        <begin position="11"/>
        <end position="28"/>
    </location>
</feature>
<evidence type="ECO:0000313" key="9">
    <source>
        <dbReference type="Proteomes" id="UP000279236"/>
    </source>
</evidence>
<dbReference type="GO" id="GO:0015297">
    <property type="term" value="F:antiporter activity"/>
    <property type="evidence" value="ECO:0007669"/>
    <property type="project" value="InterPro"/>
</dbReference>
<feature type="compositionally biased region" description="Basic and acidic residues" evidence="6">
    <location>
        <begin position="1"/>
        <end position="10"/>
    </location>
</feature>
<dbReference type="STRING" id="105984.A0A427XGG6"/>
<feature type="region of interest" description="Disordered" evidence="6">
    <location>
        <begin position="501"/>
        <end position="520"/>
    </location>
</feature>
<dbReference type="Pfam" id="PF01554">
    <property type="entry name" value="MatE"/>
    <property type="match status" value="2"/>
</dbReference>
<dbReference type="NCBIfam" id="TIGR00797">
    <property type="entry name" value="matE"/>
    <property type="match status" value="1"/>
</dbReference>
<organism evidence="8 9">
    <name type="scientific">Apiotrichum porosum</name>
    <dbReference type="NCBI Taxonomy" id="105984"/>
    <lineage>
        <taxon>Eukaryota</taxon>
        <taxon>Fungi</taxon>
        <taxon>Dikarya</taxon>
        <taxon>Basidiomycota</taxon>
        <taxon>Agaricomycotina</taxon>
        <taxon>Tremellomycetes</taxon>
        <taxon>Trichosporonales</taxon>
        <taxon>Trichosporonaceae</taxon>
        <taxon>Apiotrichum</taxon>
    </lineage>
</organism>
<keyword evidence="4 7" id="KW-1133">Transmembrane helix</keyword>
<keyword evidence="3 7" id="KW-0812">Transmembrane</keyword>
<dbReference type="InterPro" id="IPR002528">
    <property type="entry name" value="MATE_fam"/>
</dbReference>